<dbReference type="Pfam" id="PF03853">
    <property type="entry name" value="YjeF_N"/>
    <property type="match status" value="1"/>
</dbReference>
<gene>
    <name evidence="2" type="ORF">S06H3_63759</name>
</gene>
<dbReference type="NCBIfam" id="TIGR00197">
    <property type="entry name" value="yjeF_nterm"/>
    <property type="match status" value="1"/>
</dbReference>
<proteinExistence type="predicted"/>
<evidence type="ECO:0000313" key="2">
    <source>
        <dbReference type="EMBL" id="GAI47600.1"/>
    </source>
</evidence>
<evidence type="ECO:0000259" key="1">
    <source>
        <dbReference type="PROSITE" id="PS51385"/>
    </source>
</evidence>
<feature type="non-terminal residue" evidence="2">
    <location>
        <position position="129"/>
    </location>
</feature>
<dbReference type="InterPro" id="IPR036652">
    <property type="entry name" value="YjeF_N_dom_sf"/>
</dbReference>
<dbReference type="EMBL" id="BARV01042380">
    <property type="protein sequence ID" value="GAI47600.1"/>
    <property type="molecule type" value="Genomic_DNA"/>
</dbReference>
<sequence length="129" mass="14453">DKKAVEFGIPRLLLMENAGGAVARTIMEKFNHGLKIIVFAGTGNNGGDGFVAARHLANKGAKVNVFLIGNPEDIRTEETRLNWDVIRKMRRNIKIHVVRSFSDLEKRERYLKRADMFIDAMLGTGLRGS</sequence>
<organism evidence="2">
    <name type="scientific">marine sediment metagenome</name>
    <dbReference type="NCBI Taxonomy" id="412755"/>
    <lineage>
        <taxon>unclassified sequences</taxon>
        <taxon>metagenomes</taxon>
        <taxon>ecological metagenomes</taxon>
    </lineage>
</organism>
<feature type="domain" description="YjeF N-terminal" evidence="1">
    <location>
        <begin position="1"/>
        <end position="129"/>
    </location>
</feature>
<dbReference type="InterPro" id="IPR004443">
    <property type="entry name" value="YjeF_N_dom"/>
</dbReference>
<dbReference type="SUPFAM" id="SSF64153">
    <property type="entry name" value="YjeF N-terminal domain-like"/>
    <property type="match status" value="1"/>
</dbReference>
<accession>X1Q991</accession>
<name>X1Q991_9ZZZZ</name>
<protein>
    <recommendedName>
        <fullName evidence="1">YjeF N-terminal domain-containing protein</fullName>
    </recommendedName>
</protein>
<reference evidence="2" key="1">
    <citation type="journal article" date="2014" name="Front. Microbiol.">
        <title>High frequency of phylogenetically diverse reductive dehalogenase-homologous genes in deep subseafloor sedimentary metagenomes.</title>
        <authorList>
            <person name="Kawai M."/>
            <person name="Futagami T."/>
            <person name="Toyoda A."/>
            <person name="Takaki Y."/>
            <person name="Nishi S."/>
            <person name="Hori S."/>
            <person name="Arai W."/>
            <person name="Tsubouchi T."/>
            <person name="Morono Y."/>
            <person name="Uchiyama I."/>
            <person name="Ito T."/>
            <person name="Fujiyama A."/>
            <person name="Inagaki F."/>
            <person name="Takami H."/>
        </authorList>
    </citation>
    <scope>NUCLEOTIDE SEQUENCE</scope>
    <source>
        <strain evidence="2">Expedition CK06-06</strain>
    </source>
</reference>
<dbReference type="PROSITE" id="PS51385">
    <property type="entry name" value="YJEF_N"/>
    <property type="match status" value="1"/>
</dbReference>
<feature type="non-terminal residue" evidence="2">
    <location>
        <position position="1"/>
    </location>
</feature>
<comment type="caution">
    <text evidence="2">The sequence shown here is derived from an EMBL/GenBank/DDBJ whole genome shotgun (WGS) entry which is preliminary data.</text>
</comment>
<dbReference type="AlphaFoldDB" id="X1Q991"/>
<dbReference type="Gene3D" id="3.40.50.10260">
    <property type="entry name" value="YjeF N-terminal domain"/>
    <property type="match status" value="1"/>
</dbReference>